<protein>
    <submittedName>
        <fullName evidence="2">Helix-turn-helix domain-containing protein</fullName>
    </submittedName>
</protein>
<dbReference type="PROSITE" id="PS50943">
    <property type="entry name" value="HTH_CROC1"/>
    <property type="match status" value="1"/>
</dbReference>
<dbReference type="SMART" id="SM00530">
    <property type="entry name" value="HTH_XRE"/>
    <property type="match status" value="1"/>
</dbReference>
<dbReference type="CDD" id="cd00093">
    <property type="entry name" value="HTH_XRE"/>
    <property type="match status" value="1"/>
</dbReference>
<proteinExistence type="predicted"/>
<evidence type="ECO:0000259" key="1">
    <source>
        <dbReference type="PROSITE" id="PS50943"/>
    </source>
</evidence>
<dbReference type="InterPro" id="IPR010982">
    <property type="entry name" value="Lambda_DNA-bd_dom_sf"/>
</dbReference>
<dbReference type="InterPro" id="IPR001387">
    <property type="entry name" value="Cro/C1-type_HTH"/>
</dbReference>
<name>A0ABZ2K1K0_9BACT</name>
<gene>
    <name evidence="2" type="ORF">LZC95_36495</name>
</gene>
<accession>A0ABZ2K1K0</accession>
<dbReference type="RefSeq" id="WP_394842556.1">
    <property type="nucleotide sequence ID" value="NZ_CP089982.1"/>
</dbReference>
<dbReference type="EMBL" id="CP089982">
    <property type="protein sequence ID" value="WXA91939.1"/>
    <property type="molecule type" value="Genomic_DNA"/>
</dbReference>
<feature type="domain" description="HTH cro/C1-type" evidence="1">
    <location>
        <begin position="6"/>
        <end position="61"/>
    </location>
</feature>
<dbReference type="SUPFAM" id="SSF47413">
    <property type="entry name" value="lambda repressor-like DNA-binding domains"/>
    <property type="match status" value="1"/>
</dbReference>
<dbReference type="Proteomes" id="UP001379533">
    <property type="component" value="Chromosome"/>
</dbReference>
<sequence length="107" mass="11949">MSGFTLRQLRERARKSQAEVARGARMHQSDVSALENRDLRTTRLETLERYARAVGGELEVVLVENGQRTPIRLDGSPRQGMAFGGLEGQCFVAEDFDAALDDFEGYT</sequence>
<dbReference type="Gene3D" id="1.10.260.40">
    <property type="entry name" value="lambda repressor-like DNA-binding domains"/>
    <property type="match status" value="1"/>
</dbReference>
<evidence type="ECO:0000313" key="3">
    <source>
        <dbReference type="Proteomes" id="UP001379533"/>
    </source>
</evidence>
<reference evidence="2 3" key="1">
    <citation type="submission" date="2021-12" db="EMBL/GenBank/DDBJ databases">
        <title>Discovery of the Pendulisporaceae a myxobacterial family with distinct sporulation behavior and unique specialized metabolism.</title>
        <authorList>
            <person name="Garcia R."/>
            <person name="Popoff A."/>
            <person name="Bader C.D."/>
            <person name="Loehr J."/>
            <person name="Walesch S."/>
            <person name="Walt C."/>
            <person name="Boldt J."/>
            <person name="Bunk B."/>
            <person name="Haeckl F.J.F.P.J."/>
            <person name="Gunesch A.P."/>
            <person name="Birkelbach J."/>
            <person name="Nuebel U."/>
            <person name="Pietschmann T."/>
            <person name="Bach T."/>
            <person name="Mueller R."/>
        </authorList>
    </citation>
    <scope>NUCLEOTIDE SEQUENCE [LARGE SCALE GENOMIC DNA]</scope>
    <source>
        <strain evidence="2 3">MSr12523</strain>
    </source>
</reference>
<organism evidence="2 3">
    <name type="scientific">Pendulispora brunnea</name>
    <dbReference type="NCBI Taxonomy" id="2905690"/>
    <lineage>
        <taxon>Bacteria</taxon>
        <taxon>Pseudomonadati</taxon>
        <taxon>Myxococcota</taxon>
        <taxon>Myxococcia</taxon>
        <taxon>Myxococcales</taxon>
        <taxon>Sorangiineae</taxon>
        <taxon>Pendulisporaceae</taxon>
        <taxon>Pendulispora</taxon>
    </lineage>
</organism>
<dbReference type="Pfam" id="PF13560">
    <property type="entry name" value="HTH_31"/>
    <property type="match status" value="1"/>
</dbReference>
<evidence type="ECO:0000313" key="2">
    <source>
        <dbReference type="EMBL" id="WXA91939.1"/>
    </source>
</evidence>
<keyword evidence="3" id="KW-1185">Reference proteome</keyword>